<reference evidence="1" key="1">
    <citation type="journal article" date="2014" name="Front. Microbiol.">
        <title>High frequency of phylogenetically diverse reductive dehalogenase-homologous genes in deep subseafloor sedimentary metagenomes.</title>
        <authorList>
            <person name="Kawai M."/>
            <person name="Futagami T."/>
            <person name="Toyoda A."/>
            <person name="Takaki Y."/>
            <person name="Nishi S."/>
            <person name="Hori S."/>
            <person name="Arai W."/>
            <person name="Tsubouchi T."/>
            <person name="Morono Y."/>
            <person name="Uchiyama I."/>
            <person name="Ito T."/>
            <person name="Fujiyama A."/>
            <person name="Inagaki F."/>
            <person name="Takami H."/>
        </authorList>
    </citation>
    <scope>NUCLEOTIDE SEQUENCE</scope>
    <source>
        <strain evidence="1">Expedition CK06-06</strain>
    </source>
</reference>
<organism evidence="1">
    <name type="scientific">marine sediment metagenome</name>
    <dbReference type="NCBI Taxonomy" id="412755"/>
    <lineage>
        <taxon>unclassified sequences</taxon>
        <taxon>metagenomes</taxon>
        <taxon>ecological metagenomes</taxon>
    </lineage>
</organism>
<accession>X1CZS9</accession>
<dbReference type="AlphaFoldDB" id="X1CZS9"/>
<proteinExistence type="predicted"/>
<name>X1CZS9_9ZZZZ</name>
<dbReference type="EMBL" id="BART01011977">
    <property type="protein sequence ID" value="GAG89736.1"/>
    <property type="molecule type" value="Genomic_DNA"/>
</dbReference>
<comment type="caution">
    <text evidence="1">The sequence shown here is derived from an EMBL/GenBank/DDBJ whole genome shotgun (WGS) entry which is preliminary data.</text>
</comment>
<gene>
    <name evidence="1" type="ORF">S01H4_25230</name>
</gene>
<evidence type="ECO:0000313" key="1">
    <source>
        <dbReference type="EMBL" id="GAG89736.1"/>
    </source>
</evidence>
<protein>
    <submittedName>
        <fullName evidence="1">Uncharacterized protein</fullName>
    </submittedName>
</protein>
<sequence>MENYDSNKMKMVDDSFIFDPDVIVGFVSGDDPIFSEYKNIIDEFYLTPIEAYSWYCERNGIPLSTENLSVVTYILPINKKTKEENFEYSKVYPSERWANTRLFGEQANTEVQLHLIDELKKLGIDAMSPTQEKISKIWNLF</sequence>